<protein>
    <submittedName>
        <fullName evidence="2">Uncharacterized protein</fullName>
    </submittedName>
</protein>
<keyword evidence="3" id="KW-1185">Reference proteome</keyword>
<reference evidence="2" key="1">
    <citation type="submission" date="2010-10" db="EMBL/GenBank/DDBJ databases">
        <authorList>
            <consortium name="US DOE Joint Genome Institute (JGI-PGF)"/>
            <person name="Lucas S."/>
            <person name="Copeland A."/>
            <person name="Lapidus A."/>
            <person name="Bruce D."/>
            <person name="Goodwin L."/>
            <person name="Pitluck S."/>
            <person name="Kyrpides N."/>
            <person name="Mavromatis K."/>
            <person name="Detter J.C."/>
            <person name="Han C."/>
            <person name="Land M."/>
            <person name="Hauser L."/>
            <person name="Markowitz V."/>
            <person name="Cheng J.-F."/>
            <person name="Hugenholtz P."/>
            <person name="Woyke T."/>
            <person name="Wu D."/>
            <person name="Pukall R."/>
            <person name="Wahrenburg C."/>
            <person name="Brambilla E."/>
            <person name="Klenk H.-P."/>
            <person name="Eisen J.A."/>
        </authorList>
    </citation>
    <scope>NUCLEOTIDE SEQUENCE [LARGE SCALE GENOMIC DNA]</scope>
    <source>
        <strain evidence="2">DSM 13965</strain>
    </source>
</reference>
<dbReference type="AlphaFoldDB" id="K6Q1M7"/>
<dbReference type="EMBL" id="AENY02000002">
    <property type="protein sequence ID" value="EKP94884.1"/>
    <property type="molecule type" value="Genomic_DNA"/>
</dbReference>
<evidence type="ECO:0000313" key="2">
    <source>
        <dbReference type="EMBL" id="EKP94884.1"/>
    </source>
</evidence>
<sequence length="225" mass="24157">MMADRQASPRPAVPWEPGDRWLLPAAGLRPPGGGSVPPRSAGRLVPDRYTITYLADLDELDGDELRRAEAGPAGRYPAPRVLVTPVPAPAVAALWGTVLQGVTARDPEHLQALVEAAGRRAGTRWVLLPWDTLTAPPRWARAWARVTTWAPAATGPVIMPAGLQGDHQVPPRLAAELARVRRELLRHLEEPVPAPVVLPANLAGFGPQERAGAGLAGVPVWWLLR</sequence>
<feature type="region of interest" description="Disordered" evidence="1">
    <location>
        <begin position="1"/>
        <end position="41"/>
    </location>
</feature>
<dbReference type="HOGENOM" id="CLU_1229413_0_0_9"/>
<accession>K6Q1M7</accession>
<organism evidence="2 3">
    <name type="scientific">Thermaerobacter subterraneus DSM 13965</name>
    <dbReference type="NCBI Taxonomy" id="867903"/>
    <lineage>
        <taxon>Bacteria</taxon>
        <taxon>Bacillati</taxon>
        <taxon>Bacillota</taxon>
        <taxon>Clostridia</taxon>
        <taxon>Eubacteriales</taxon>
        <taxon>Clostridiales Family XVII. Incertae Sedis</taxon>
        <taxon>Thermaerobacter</taxon>
    </lineage>
</organism>
<dbReference type="Proteomes" id="UP000005710">
    <property type="component" value="Unassembled WGS sequence"/>
</dbReference>
<evidence type="ECO:0000313" key="3">
    <source>
        <dbReference type="Proteomes" id="UP000005710"/>
    </source>
</evidence>
<gene>
    <name evidence="2" type="ORF">ThesuDRAFT_00595</name>
</gene>
<evidence type="ECO:0000256" key="1">
    <source>
        <dbReference type="SAM" id="MobiDB-lite"/>
    </source>
</evidence>
<proteinExistence type="predicted"/>
<name>K6Q1M7_9FIRM</name>
<dbReference type="RefSeq" id="WP_006902874.1">
    <property type="nucleotide sequence ID" value="NZ_JH976535.1"/>
</dbReference>
<reference evidence="2" key="2">
    <citation type="submission" date="2012-10" db="EMBL/GenBank/DDBJ databases">
        <title>Improved high-quality draft of Thermaerobacter subterraneus C21, DSM 13965.</title>
        <authorList>
            <consortium name="DOE Joint Genome Institute"/>
            <person name="Eisen J."/>
            <person name="Huntemann M."/>
            <person name="Wei C.-L."/>
            <person name="Han J."/>
            <person name="Detter J.C."/>
            <person name="Han C."/>
            <person name="Tapia R."/>
            <person name="Chen A."/>
            <person name="Kyrpides N."/>
            <person name="Mavromatis K."/>
            <person name="Markowitz V."/>
            <person name="Szeto E."/>
            <person name="Ivanova N."/>
            <person name="Mikhailova N."/>
            <person name="Ovchinnikova G."/>
            <person name="Pagani I."/>
            <person name="Pati A."/>
            <person name="Goodwin L."/>
            <person name="Nordberg H.P."/>
            <person name="Cantor M.N."/>
            <person name="Hua S.X."/>
            <person name="Woyke T."/>
            <person name="Eisen J."/>
            <person name="Klenk H.-P."/>
        </authorList>
    </citation>
    <scope>NUCLEOTIDE SEQUENCE [LARGE SCALE GENOMIC DNA]</scope>
    <source>
        <strain evidence="2">DSM 13965</strain>
    </source>
</reference>
<comment type="caution">
    <text evidence="2">The sequence shown here is derived from an EMBL/GenBank/DDBJ whole genome shotgun (WGS) entry which is preliminary data.</text>
</comment>